<dbReference type="EMBL" id="FOCI01000013">
    <property type="protein sequence ID" value="SEN31262.1"/>
    <property type="molecule type" value="Genomic_DNA"/>
</dbReference>
<keyword evidence="2" id="KW-1185">Reference proteome</keyword>
<dbReference type="InterPro" id="IPR045467">
    <property type="entry name" value="DUF6497"/>
</dbReference>
<evidence type="ECO:0000313" key="2">
    <source>
        <dbReference type="Proteomes" id="UP000199585"/>
    </source>
</evidence>
<proteinExistence type="predicted"/>
<accession>A0A1H8FHZ7</accession>
<dbReference type="Pfam" id="PF20107">
    <property type="entry name" value="DUF6497"/>
    <property type="match status" value="1"/>
</dbReference>
<dbReference type="Proteomes" id="UP000199585">
    <property type="component" value="Unassembled WGS sequence"/>
</dbReference>
<dbReference type="AlphaFoldDB" id="A0A1H8FHZ7"/>
<protein>
    <recommendedName>
        <fullName evidence="3">Acetolactate synthase</fullName>
    </recommendedName>
</protein>
<name>A0A1H8FHZ7_9RHOB</name>
<gene>
    <name evidence="1" type="ORF">SAMN04488003_11320</name>
</gene>
<evidence type="ECO:0008006" key="3">
    <source>
        <dbReference type="Google" id="ProtNLM"/>
    </source>
</evidence>
<sequence length="156" mass="16763">MTTFRCDAADRARGPAPRSIFGKMMRACAVQVLCVMVVVGAAGPLVAQQIDVPSGLSVALDDVILEAEAQTARFRFIAPAIAEGPDAVTFGDVVDDLQYLCDAVIVPALQSQGWTSGDVVMSLSDQPVDFGEYDPAVTQFFQPFRLQDAACIWEDF</sequence>
<evidence type="ECO:0000313" key="1">
    <source>
        <dbReference type="EMBL" id="SEN31262.1"/>
    </source>
</evidence>
<dbReference type="STRING" id="245187.SAMN04488003_11320"/>
<organism evidence="1 2">
    <name type="scientific">Loktanella fryxellensis</name>
    <dbReference type="NCBI Taxonomy" id="245187"/>
    <lineage>
        <taxon>Bacteria</taxon>
        <taxon>Pseudomonadati</taxon>
        <taxon>Pseudomonadota</taxon>
        <taxon>Alphaproteobacteria</taxon>
        <taxon>Rhodobacterales</taxon>
        <taxon>Roseobacteraceae</taxon>
        <taxon>Loktanella</taxon>
    </lineage>
</organism>
<reference evidence="1 2" key="1">
    <citation type="submission" date="2016-10" db="EMBL/GenBank/DDBJ databases">
        <authorList>
            <person name="de Groot N.N."/>
        </authorList>
    </citation>
    <scope>NUCLEOTIDE SEQUENCE [LARGE SCALE GENOMIC DNA]</scope>
    <source>
        <strain evidence="1 2">DSM 16213</strain>
    </source>
</reference>